<organism evidence="3 4">
    <name type="scientific">Favolaschia claudopus</name>
    <dbReference type="NCBI Taxonomy" id="2862362"/>
    <lineage>
        <taxon>Eukaryota</taxon>
        <taxon>Fungi</taxon>
        <taxon>Dikarya</taxon>
        <taxon>Basidiomycota</taxon>
        <taxon>Agaricomycotina</taxon>
        <taxon>Agaricomycetes</taxon>
        <taxon>Agaricomycetidae</taxon>
        <taxon>Agaricales</taxon>
        <taxon>Marasmiineae</taxon>
        <taxon>Mycenaceae</taxon>
        <taxon>Favolaschia</taxon>
    </lineage>
</organism>
<accession>A0AAW0CDD3</accession>
<dbReference type="SUPFAM" id="SSF51045">
    <property type="entry name" value="WW domain"/>
    <property type="match status" value="1"/>
</dbReference>
<feature type="region of interest" description="Disordered" evidence="1">
    <location>
        <begin position="1"/>
        <end position="48"/>
    </location>
</feature>
<feature type="domain" description="WW" evidence="2">
    <location>
        <begin position="40"/>
        <end position="74"/>
    </location>
</feature>
<evidence type="ECO:0000313" key="3">
    <source>
        <dbReference type="EMBL" id="KAK7035880.1"/>
    </source>
</evidence>
<dbReference type="InterPro" id="IPR036020">
    <property type="entry name" value="WW_dom_sf"/>
</dbReference>
<dbReference type="Gene3D" id="2.20.70.10">
    <property type="match status" value="1"/>
</dbReference>
<dbReference type="InterPro" id="IPR001202">
    <property type="entry name" value="WW_dom"/>
</dbReference>
<evidence type="ECO:0000259" key="2">
    <source>
        <dbReference type="PROSITE" id="PS50020"/>
    </source>
</evidence>
<dbReference type="CDD" id="cd00201">
    <property type="entry name" value="WW"/>
    <property type="match status" value="1"/>
</dbReference>
<dbReference type="Proteomes" id="UP001362999">
    <property type="component" value="Unassembled WGS sequence"/>
</dbReference>
<dbReference type="EMBL" id="JAWWNJ010000019">
    <property type="protein sequence ID" value="KAK7035880.1"/>
    <property type="molecule type" value="Genomic_DNA"/>
</dbReference>
<sequence>MSSSHPKSPRNLRAAAPNVPSENASSSKEGHTPQLSPSSEPLPPGWVKQYDPVSQRDFYVDTAIPRSTWCHPYKDEQYLRERRRDNKQNIRRHSSASQGIVSPVILGSQRERCANGEPAKKKVRLATTSPKSATEPIPHDIGRELDFVLHREFSFPGKYCHAATSASAANPGLNVEGIGILGLPLSERDAKLVQSLVASSTKTAHPFKNVWELPAGDVQCCNPAWSAYLEDIVVKDIWKKLAPHCSRPRLVLQSLLLWEASSDVTEYNCTDIPNRTSDEFATIHVILPSCYTGGNVQLSFAGCSENYDLSATSSFSTSLVAWYHGVDCVVKMVESGRRLALSYRLLAGDEGIRPSLPSMPEKLDELRRFFRKWSDIQEYTPDSVPSIIAYPLLHEYRDDDLRADILKLEDRHKVIHLKALCDELGFQLGLATLDDHHIGSADESSTRDGQGRPRMLRVNTRRLTIKEVLDFDGVPLPGLTKLELDETNVVKTHIQPESAPDLVVYDSKDPHVIEFHYSRTIVVLFERRRTVEALLHTRRTPYAMERLHSVDRRRSSPVDKKIVAYVLDSLYRQQPYNFNAQTTLAEVALSWHDAKLWNDVARSTCSHGSLISALDSLKWLDAWRRFSFAAVRESLEHCYEIKGPQKCLEFFLDCDPDAFMSVERGTSLDGVLRWSSEQLTKSLGTLQSLERTHAPLFCALVRQKGIQYFWHVVVPPIIRVPNACEFWMEFLRSVHSLRAENTRSEEDESTFISLSDEGLATIISDFNLVIRSGDISLRSRRLSEIIDLCLSTRRLDMCRRVLFLTVPHDQGADWVPDLLNPFYIPNLRRTLREHNIEVYHKPFIDFFRAAIGCYLQYVLGPFSGELRRICSSCNVCSALDDFMVSPKLTQAHFIGSKTHTSHIQSHLVPAADLVASYTLADPAVEGGNVLIVNKNLDAETDPQWRARKNRGLEFLVSVGEMAIVDRIMGKRANDVALALEGKMHFVHLEDGSRAGNNPTPARRVAIHQMMQGRWVATSLADG</sequence>
<dbReference type="PROSITE" id="PS01159">
    <property type="entry name" value="WW_DOMAIN_1"/>
    <property type="match status" value="1"/>
</dbReference>
<evidence type="ECO:0000313" key="4">
    <source>
        <dbReference type="Proteomes" id="UP001362999"/>
    </source>
</evidence>
<comment type="caution">
    <text evidence="3">The sequence shown here is derived from an EMBL/GenBank/DDBJ whole genome shotgun (WGS) entry which is preliminary data.</text>
</comment>
<keyword evidence="4" id="KW-1185">Reference proteome</keyword>
<name>A0AAW0CDD3_9AGAR</name>
<dbReference type="PANTHER" id="PTHR33099">
    <property type="entry name" value="FE2OG DIOXYGENASE DOMAIN-CONTAINING PROTEIN"/>
    <property type="match status" value="1"/>
</dbReference>
<dbReference type="PANTHER" id="PTHR33099:SF13">
    <property type="entry name" value="F-BOX DOMAIN-CONTAINING PROTEIN-RELATED"/>
    <property type="match status" value="1"/>
</dbReference>
<dbReference type="AlphaFoldDB" id="A0AAW0CDD3"/>
<protein>
    <submittedName>
        <fullName evidence="3">WW domain-containing protein</fullName>
    </submittedName>
</protein>
<gene>
    <name evidence="3" type="ORF">R3P38DRAFT_2909503</name>
</gene>
<dbReference type="PROSITE" id="PS50020">
    <property type="entry name" value="WW_DOMAIN_2"/>
    <property type="match status" value="1"/>
</dbReference>
<dbReference type="SMART" id="SM00456">
    <property type="entry name" value="WW"/>
    <property type="match status" value="1"/>
</dbReference>
<reference evidence="3 4" key="1">
    <citation type="journal article" date="2024" name="J Genomics">
        <title>Draft genome sequencing and assembly of Favolaschia claudopus CIRM-BRFM 2984 isolated from oak limbs.</title>
        <authorList>
            <person name="Navarro D."/>
            <person name="Drula E."/>
            <person name="Chaduli D."/>
            <person name="Cazenave R."/>
            <person name="Ahrendt S."/>
            <person name="Wang J."/>
            <person name="Lipzen A."/>
            <person name="Daum C."/>
            <person name="Barry K."/>
            <person name="Grigoriev I.V."/>
            <person name="Favel A."/>
            <person name="Rosso M.N."/>
            <person name="Martin F."/>
        </authorList>
    </citation>
    <scope>NUCLEOTIDE SEQUENCE [LARGE SCALE GENOMIC DNA]</scope>
    <source>
        <strain evidence="3 4">CIRM-BRFM 2984</strain>
    </source>
</reference>
<proteinExistence type="predicted"/>
<evidence type="ECO:0000256" key="1">
    <source>
        <dbReference type="SAM" id="MobiDB-lite"/>
    </source>
</evidence>